<keyword evidence="8" id="KW-0539">Nucleus</keyword>
<dbReference type="GO" id="GO:0005634">
    <property type="term" value="C:nucleus"/>
    <property type="evidence" value="ECO:0007669"/>
    <property type="project" value="UniProtKB-SubCell"/>
</dbReference>
<keyword evidence="9" id="KW-0469">Meiosis</keyword>
<dbReference type="GO" id="GO:0006298">
    <property type="term" value="P:mismatch repair"/>
    <property type="evidence" value="ECO:0007669"/>
    <property type="project" value="InterPro"/>
</dbReference>
<dbReference type="PROSITE" id="PS00486">
    <property type="entry name" value="DNA_MISMATCH_REPAIR_2"/>
    <property type="match status" value="1"/>
</dbReference>
<keyword evidence="5" id="KW-0547">Nucleotide-binding</keyword>
<evidence type="ECO:0000256" key="9">
    <source>
        <dbReference type="ARBA" id="ARBA00023254"/>
    </source>
</evidence>
<reference evidence="13" key="2">
    <citation type="submission" date="2023-05" db="EMBL/GenBank/DDBJ databases">
        <authorList>
            <consortium name="Lawrence Berkeley National Laboratory"/>
            <person name="Steindorff A."/>
            <person name="Hensen N."/>
            <person name="Bonometti L."/>
            <person name="Westerberg I."/>
            <person name="Brannstrom I.O."/>
            <person name="Guillou S."/>
            <person name="Cros-Aarteil S."/>
            <person name="Calhoun S."/>
            <person name="Haridas S."/>
            <person name="Kuo A."/>
            <person name="Mondo S."/>
            <person name="Pangilinan J."/>
            <person name="Riley R."/>
            <person name="Labutti K."/>
            <person name="Andreopoulos B."/>
            <person name="Lipzen A."/>
            <person name="Chen C."/>
            <person name="Yanf M."/>
            <person name="Daum C."/>
            <person name="Ng V."/>
            <person name="Clum A."/>
            <person name="Ohm R."/>
            <person name="Martin F."/>
            <person name="Silar P."/>
            <person name="Natvig D."/>
            <person name="Lalanne C."/>
            <person name="Gautier V."/>
            <person name="Ament-Velasquez S.L."/>
            <person name="Kruys A."/>
            <person name="Hutchinson M.I."/>
            <person name="Powell A.J."/>
            <person name="Barry K."/>
            <person name="Miller A.N."/>
            <person name="Grigoriev I.V."/>
            <person name="Debuchy R."/>
            <person name="Gladieux P."/>
            <person name="Thoren M.H."/>
            <person name="Johannesson H."/>
        </authorList>
    </citation>
    <scope>NUCLEOTIDE SEQUENCE</scope>
    <source>
        <strain evidence="13">CBS 508.74</strain>
    </source>
</reference>
<keyword evidence="4" id="KW-0158">Chromosome</keyword>
<dbReference type="RefSeq" id="XP_064675000.1">
    <property type="nucleotide sequence ID" value="XM_064816500.1"/>
</dbReference>
<evidence type="ECO:0000259" key="12">
    <source>
        <dbReference type="PROSITE" id="PS00486"/>
    </source>
</evidence>
<dbReference type="InterPro" id="IPR045076">
    <property type="entry name" value="MutS"/>
</dbReference>
<dbReference type="Pfam" id="PF00488">
    <property type="entry name" value="MutS_V"/>
    <property type="match status" value="1"/>
</dbReference>
<evidence type="ECO:0000256" key="7">
    <source>
        <dbReference type="ARBA" id="ARBA00023125"/>
    </source>
</evidence>
<evidence type="ECO:0000256" key="6">
    <source>
        <dbReference type="ARBA" id="ARBA00022840"/>
    </source>
</evidence>
<sequence length="873" mass="96429">MAIDMDKDGKVGCAYYSVIDEVLVLEEDIAMGGIDAVDTLLLQVQPTSVIIPNRAPSDLVEFLERNAHRYDDDEASRREQGSYILRNLVSAQFDYDAAKESLAKVDLEPLKPDPLHVVSSEEEPAQCIGSSSHNRLMRLAETINLDSCGSVGCAGAVLNDLERRRAVEDPVLDGNASTAFRVRSVKMNTFTDTMIVSADSLVSLQILQSELHPNPQSRSSNNSEPKAKETLSVSGLLQALACSAQGKRKLRQMLLRPSTNLNLIQERQKTIEVLRRAKNHDCVKTMRMQLRKLKNTKTLLLNVRKGVDRIRGQLSIRTGDWKALLRFAMVSTQLRQGTRSLVGGSEVAICSRISNEVDERRFLFIGEIIMRTIDFQLSKESGRTEIFPGISQYLDELKREYSDACRMLPDLRDSVSRDIPRWAAEHILHCTIMPQIGYLIAVKLDPNTGEGVYHGQAHTEDEWTMCFVSGDVVYYKNRLMLDLDSQYGDLPSRIADEEIQVVMDLASAILQHEDAIISASELFGELDSLLALAQAADKYNWVAPTMTVSNVIAITEGRHPLQELLVPAFIPNDCNMAGGCGSDGPQGAELLVSGARRGADPSLLILTGPNNSGKSVYMKQVALIVYLAHTGSYVPATRATIGVTDRILTRIATRETVVNDESAFLVDLKQAAFSMNFATRRSLLLIDEFGKGTTAESGSALFAAYLTYFLDLGAERPKVLAGTHFHEVFENGFLKAGKDVGYAHMDTRLDPHAKDPEDQITFLYRLLPGRGPSSMGILCAAINGVPRDVISRAETIVALQNRNEDLVSACSESQSEEDRQRLAQAELTARRFLEMQVPVPSRGKQPEGRIRDMLQEIDIEQGRGGAPVMVFVA</sequence>
<dbReference type="AlphaFoldDB" id="A0AAN6TNV7"/>
<comment type="similarity">
    <text evidence="3">Belongs to the DNA mismatch repair MutS family.</text>
</comment>
<dbReference type="SUPFAM" id="SSF48334">
    <property type="entry name" value="DNA repair protein MutS, domain III"/>
    <property type="match status" value="1"/>
</dbReference>
<proteinExistence type="inferred from homology"/>
<keyword evidence="14" id="KW-1185">Reference proteome</keyword>
<evidence type="ECO:0000256" key="11">
    <source>
        <dbReference type="ARBA" id="ARBA00077470"/>
    </source>
</evidence>
<dbReference type="SMART" id="SM00534">
    <property type="entry name" value="MUTSac"/>
    <property type="match status" value="1"/>
</dbReference>
<dbReference type="InterPro" id="IPR000432">
    <property type="entry name" value="DNA_mismatch_repair_MutS_C"/>
</dbReference>
<dbReference type="InterPro" id="IPR007696">
    <property type="entry name" value="DNA_mismatch_repair_MutS_core"/>
</dbReference>
<keyword evidence="6" id="KW-0067">ATP-binding</keyword>
<evidence type="ECO:0000256" key="2">
    <source>
        <dbReference type="ARBA" id="ARBA00004286"/>
    </source>
</evidence>
<dbReference type="Pfam" id="PF05192">
    <property type="entry name" value="MutS_III"/>
    <property type="match status" value="1"/>
</dbReference>
<dbReference type="Proteomes" id="UP001302812">
    <property type="component" value="Unassembled WGS sequence"/>
</dbReference>
<dbReference type="SUPFAM" id="SSF52540">
    <property type="entry name" value="P-loop containing nucleoside triphosphate hydrolases"/>
    <property type="match status" value="1"/>
</dbReference>
<dbReference type="InterPro" id="IPR011184">
    <property type="entry name" value="DNA_mismatch_repair_Msh2"/>
</dbReference>
<dbReference type="GO" id="GO:0140664">
    <property type="term" value="F:ATP-dependent DNA damage sensor activity"/>
    <property type="evidence" value="ECO:0007669"/>
    <property type="project" value="InterPro"/>
</dbReference>
<dbReference type="CDD" id="cd03281">
    <property type="entry name" value="ABC_MSH5_euk"/>
    <property type="match status" value="1"/>
</dbReference>
<dbReference type="SMART" id="SM00533">
    <property type="entry name" value="MUTSd"/>
    <property type="match status" value="1"/>
</dbReference>
<gene>
    <name evidence="13" type="ORF">N656DRAFT_786183</name>
</gene>
<evidence type="ECO:0000256" key="10">
    <source>
        <dbReference type="ARBA" id="ARBA00073549"/>
    </source>
</evidence>
<evidence type="ECO:0000256" key="3">
    <source>
        <dbReference type="ARBA" id="ARBA00006271"/>
    </source>
</evidence>
<dbReference type="EMBL" id="MU853332">
    <property type="protein sequence ID" value="KAK4117430.1"/>
    <property type="molecule type" value="Genomic_DNA"/>
</dbReference>
<comment type="caution">
    <text evidence="13">The sequence shown here is derived from an EMBL/GenBank/DDBJ whole genome shotgun (WGS) entry which is preliminary data.</text>
</comment>
<evidence type="ECO:0000256" key="4">
    <source>
        <dbReference type="ARBA" id="ARBA00022454"/>
    </source>
</evidence>
<dbReference type="PANTHER" id="PTHR11361:SF20">
    <property type="entry name" value="MUTS PROTEIN HOMOLOG 5"/>
    <property type="match status" value="1"/>
</dbReference>
<dbReference type="GO" id="GO:0005694">
    <property type="term" value="C:chromosome"/>
    <property type="evidence" value="ECO:0007669"/>
    <property type="project" value="UniProtKB-SubCell"/>
</dbReference>
<organism evidence="13 14">
    <name type="scientific">Canariomyces notabilis</name>
    <dbReference type="NCBI Taxonomy" id="2074819"/>
    <lineage>
        <taxon>Eukaryota</taxon>
        <taxon>Fungi</taxon>
        <taxon>Dikarya</taxon>
        <taxon>Ascomycota</taxon>
        <taxon>Pezizomycotina</taxon>
        <taxon>Sordariomycetes</taxon>
        <taxon>Sordariomycetidae</taxon>
        <taxon>Sordariales</taxon>
        <taxon>Chaetomiaceae</taxon>
        <taxon>Canariomyces</taxon>
    </lineage>
</organism>
<dbReference type="PANTHER" id="PTHR11361">
    <property type="entry name" value="DNA MISMATCH REPAIR PROTEIN MUTS FAMILY MEMBER"/>
    <property type="match status" value="1"/>
</dbReference>
<dbReference type="InterPro" id="IPR036187">
    <property type="entry name" value="DNA_mismatch_repair_MutS_sf"/>
</dbReference>
<evidence type="ECO:0000256" key="8">
    <source>
        <dbReference type="ARBA" id="ARBA00023242"/>
    </source>
</evidence>
<dbReference type="GeneID" id="89940625"/>
<evidence type="ECO:0000256" key="1">
    <source>
        <dbReference type="ARBA" id="ARBA00004123"/>
    </source>
</evidence>
<evidence type="ECO:0000313" key="13">
    <source>
        <dbReference type="EMBL" id="KAK4117430.1"/>
    </source>
</evidence>
<reference evidence="13" key="1">
    <citation type="journal article" date="2023" name="Mol. Phylogenet. Evol.">
        <title>Genome-scale phylogeny and comparative genomics of the fungal order Sordariales.</title>
        <authorList>
            <person name="Hensen N."/>
            <person name="Bonometti L."/>
            <person name="Westerberg I."/>
            <person name="Brannstrom I.O."/>
            <person name="Guillou S."/>
            <person name="Cros-Aarteil S."/>
            <person name="Calhoun S."/>
            <person name="Haridas S."/>
            <person name="Kuo A."/>
            <person name="Mondo S."/>
            <person name="Pangilinan J."/>
            <person name="Riley R."/>
            <person name="LaButti K."/>
            <person name="Andreopoulos B."/>
            <person name="Lipzen A."/>
            <person name="Chen C."/>
            <person name="Yan M."/>
            <person name="Daum C."/>
            <person name="Ng V."/>
            <person name="Clum A."/>
            <person name="Steindorff A."/>
            <person name="Ohm R.A."/>
            <person name="Martin F."/>
            <person name="Silar P."/>
            <person name="Natvig D.O."/>
            <person name="Lalanne C."/>
            <person name="Gautier V."/>
            <person name="Ament-Velasquez S.L."/>
            <person name="Kruys A."/>
            <person name="Hutchinson M.I."/>
            <person name="Powell A.J."/>
            <person name="Barry K."/>
            <person name="Miller A.N."/>
            <person name="Grigoriev I.V."/>
            <person name="Debuchy R."/>
            <person name="Gladieux P."/>
            <person name="Hiltunen Thoren M."/>
            <person name="Johannesson H."/>
        </authorList>
    </citation>
    <scope>NUCLEOTIDE SEQUENCE</scope>
    <source>
        <strain evidence="13">CBS 508.74</strain>
    </source>
</reference>
<name>A0AAN6TNV7_9PEZI</name>
<dbReference type="FunFam" id="3.40.50.300:FF:001067">
    <property type="entry name" value="DNA mismatch repair protein MSH5"/>
    <property type="match status" value="1"/>
</dbReference>
<accession>A0AAN6TNV7</accession>
<protein>
    <recommendedName>
        <fullName evidence="10">DNA mismatch repair protein MSH5</fullName>
    </recommendedName>
    <alternativeName>
        <fullName evidence="11">MutS protein homolog 5</fullName>
    </alternativeName>
</protein>
<dbReference type="GO" id="GO:0030983">
    <property type="term" value="F:mismatched DNA binding"/>
    <property type="evidence" value="ECO:0007669"/>
    <property type="project" value="InterPro"/>
</dbReference>
<dbReference type="Gene3D" id="1.10.1420.10">
    <property type="match status" value="1"/>
</dbReference>
<dbReference type="InterPro" id="IPR027417">
    <property type="entry name" value="P-loop_NTPase"/>
</dbReference>
<dbReference type="GO" id="GO:0005524">
    <property type="term" value="F:ATP binding"/>
    <property type="evidence" value="ECO:0007669"/>
    <property type="project" value="UniProtKB-KW"/>
</dbReference>
<feature type="domain" description="DNA mismatch repair proteins mutS family" evidence="12">
    <location>
        <begin position="682"/>
        <end position="698"/>
    </location>
</feature>
<dbReference type="PIRSF" id="PIRSF005813">
    <property type="entry name" value="MSH2"/>
    <property type="match status" value="1"/>
</dbReference>
<evidence type="ECO:0000313" key="14">
    <source>
        <dbReference type="Proteomes" id="UP001302812"/>
    </source>
</evidence>
<keyword evidence="7" id="KW-0238">DNA-binding</keyword>
<dbReference type="GO" id="GO:0051026">
    <property type="term" value="P:chiasma assembly"/>
    <property type="evidence" value="ECO:0007669"/>
    <property type="project" value="TreeGrafter"/>
</dbReference>
<evidence type="ECO:0000256" key="5">
    <source>
        <dbReference type="ARBA" id="ARBA00022741"/>
    </source>
</evidence>
<comment type="subcellular location">
    <subcellularLocation>
        <location evidence="2">Chromosome</location>
    </subcellularLocation>
    <subcellularLocation>
        <location evidence="1">Nucleus</location>
    </subcellularLocation>
</comment>
<dbReference type="Gene3D" id="3.40.50.300">
    <property type="entry name" value="P-loop containing nucleotide triphosphate hydrolases"/>
    <property type="match status" value="1"/>
</dbReference>